<evidence type="ECO:0000256" key="13">
    <source>
        <dbReference type="ARBA" id="ARBA00023286"/>
    </source>
</evidence>
<feature type="region of interest" description="Disordered" evidence="18">
    <location>
        <begin position="597"/>
        <end position="685"/>
    </location>
</feature>
<dbReference type="SUPFAM" id="SSF53850">
    <property type="entry name" value="Periplasmic binding protein-like II"/>
    <property type="match status" value="1"/>
</dbReference>
<dbReference type="EMBL" id="OU893349">
    <property type="protein sequence ID" value="CAG9787772.1"/>
    <property type="molecule type" value="Genomic_DNA"/>
</dbReference>
<keyword evidence="7" id="KW-0770">Synapse</keyword>
<dbReference type="Pfam" id="PF01094">
    <property type="entry name" value="ANF_receptor"/>
    <property type="match status" value="1"/>
</dbReference>
<feature type="compositionally biased region" description="Basic residues" evidence="18">
    <location>
        <begin position="658"/>
        <end position="667"/>
    </location>
</feature>
<dbReference type="GO" id="GO:0038023">
    <property type="term" value="F:signaling receptor activity"/>
    <property type="evidence" value="ECO:0007669"/>
    <property type="project" value="InterPro"/>
</dbReference>
<evidence type="ECO:0000256" key="16">
    <source>
        <dbReference type="PIRSR" id="PIRSR601508-1"/>
    </source>
</evidence>
<evidence type="ECO:0000256" key="7">
    <source>
        <dbReference type="ARBA" id="ARBA00023018"/>
    </source>
</evidence>
<dbReference type="Gene3D" id="3.40.50.2300">
    <property type="match status" value="2"/>
</dbReference>
<name>A0A9N9R232_9NEOP</name>
<keyword evidence="9 19" id="KW-0472">Membrane</keyword>
<feature type="domain" description="Ionotropic glutamate receptor C-terminal" evidence="20">
    <location>
        <begin position="258"/>
        <end position="572"/>
    </location>
</feature>
<dbReference type="SUPFAM" id="SSF53822">
    <property type="entry name" value="Periplasmic binding protein-like I"/>
    <property type="match status" value="1"/>
</dbReference>
<gene>
    <name evidence="22" type="ORF">DIATSA_LOCUS5632</name>
</gene>
<dbReference type="Pfam" id="PF10613">
    <property type="entry name" value="Lig_chan-Glu_bd"/>
    <property type="match status" value="1"/>
</dbReference>
<feature type="transmembrane region" description="Helical" evidence="19">
    <location>
        <begin position="469"/>
        <end position="490"/>
    </location>
</feature>
<evidence type="ECO:0000256" key="11">
    <source>
        <dbReference type="ARBA" id="ARBA00023180"/>
    </source>
</evidence>
<keyword evidence="11" id="KW-0325">Glycoprotein</keyword>
<proteinExistence type="inferred from homology"/>
<organism evidence="22 23">
    <name type="scientific">Diatraea saccharalis</name>
    <name type="common">sugarcane borer</name>
    <dbReference type="NCBI Taxonomy" id="40085"/>
    <lineage>
        <taxon>Eukaryota</taxon>
        <taxon>Metazoa</taxon>
        <taxon>Ecdysozoa</taxon>
        <taxon>Arthropoda</taxon>
        <taxon>Hexapoda</taxon>
        <taxon>Insecta</taxon>
        <taxon>Pterygota</taxon>
        <taxon>Neoptera</taxon>
        <taxon>Endopterygota</taxon>
        <taxon>Lepidoptera</taxon>
        <taxon>Glossata</taxon>
        <taxon>Ditrysia</taxon>
        <taxon>Pyraloidea</taxon>
        <taxon>Crambidae</taxon>
        <taxon>Crambinae</taxon>
        <taxon>Diatraea</taxon>
    </lineage>
</organism>
<dbReference type="GO" id="GO:0045211">
    <property type="term" value="C:postsynaptic membrane"/>
    <property type="evidence" value="ECO:0007669"/>
    <property type="project" value="UniProtKB-SubCell"/>
</dbReference>
<comment type="similarity">
    <text evidence="2">Belongs to the glutamate-gated ion channel (TC 1.A.10.1) family.</text>
</comment>
<accession>A0A9N9R232</accession>
<evidence type="ECO:0000256" key="2">
    <source>
        <dbReference type="ARBA" id="ARBA00008685"/>
    </source>
</evidence>
<dbReference type="InterPro" id="IPR015683">
    <property type="entry name" value="Ionotropic_Glu_rcpt"/>
</dbReference>
<dbReference type="FunFam" id="1.10.287.70:FF:000105">
    <property type="entry name" value="Eye-enriched kainate receptor, isoform A"/>
    <property type="match status" value="1"/>
</dbReference>
<feature type="compositionally biased region" description="Basic residues" evidence="18">
    <location>
        <begin position="676"/>
        <end position="685"/>
    </location>
</feature>
<evidence type="ECO:0000256" key="17">
    <source>
        <dbReference type="PIRSR" id="PIRSR601508-2"/>
    </source>
</evidence>
<feature type="site" description="Interaction with the cone snail toxin Con-ikot-ikot" evidence="17">
    <location>
        <position position="525"/>
    </location>
</feature>
<evidence type="ECO:0000256" key="6">
    <source>
        <dbReference type="ARBA" id="ARBA00022989"/>
    </source>
</evidence>
<dbReference type="InterPro" id="IPR001828">
    <property type="entry name" value="ANF_lig-bd_rcpt"/>
</dbReference>
<dbReference type="AlphaFoldDB" id="A0A9N9R232"/>
<keyword evidence="13" id="KW-1071">Ligand-gated ion channel</keyword>
<reference evidence="22" key="2">
    <citation type="submission" date="2022-10" db="EMBL/GenBank/DDBJ databases">
        <authorList>
            <consortium name="ENA_rothamsted_submissions"/>
            <consortium name="culmorum"/>
            <person name="King R."/>
        </authorList>
    </citation>
    <scope>NUCLEOTIDE SEQUENCE</scope>
</reference>
<feature type="transmembrane region" description="Helical" evidence="19">
    <location>
        <begin position="545"/>
        <end position="566"/>
    </location>
</feature>
<dbReference type="InterPro" id="IPR028082">
    <property type="entry name" value="Peripla_BP_I"/>
</dbReference>
<keyword evidence="10" id="KW-0675">Receptor</keyword>
<dbReference type="SMART" id="SM00918">
    <property type="entry name" value="Lig_chan-Glu_bd"/>
    <property type="match status" value="1"/>
</dbReference>
<dbReference type="InterPro" id="IPR019594">
    <property type="entry name" value="Glu/Gly-bd"/>
</dbReference>
<evidence type="ECO:0000313" key="23">
    <source>
        <dbReference type="Proteomes" id="UP001153714"/>
    </source>
</evidence>
<keyword evidence="4" id="KW-1003">Cell membrane</keyword>
<evidence type="ECO:0000256" key="15">
    <source>
        <dbReference type="ARBA" id="ARBA00034100"/>
    </source>
</evidence>
<evidence type="ECO:0000256" key="18">
    <source>
        <dbReference type="SAM" id="MobiDB-lite"/>
    </source>
</evidence>
<feature type="domain" description="Ionotropic glutamate receptor L-glutamate and glycine-binding" evidence="21">
    <location>
        <begin position="271"/>
        <end position="336"/>
    </location>
</feature>
<dbReference type="InterPro" id="IPR001508">
    <property type="entry name" value="Iono_Glu_rcpt_met"/>
</dbReference>
<evidence type="ECO:0000259" key="21">
    <source>
        <dbReference type="SMART" id="SM00918"/>
    </source>
</evidence>
<evidence type="ECO:0000256" key="9">
    <source>
        <dbReference type="ARBA" id="ARBA00023136"/>
    </source>
</evidence>
<dbReference type="Gene3D" id="3.40.190.10">
    <property type="entry name" value="Periplasmic binding protein-like II"/>
    <property type="match status" value="2"/>
</dbReference>
<feature type="binding site" evidence="16">
    <location>
        <position position="347"/>
    </location>
    <ligand>
        <name>L-glutamate</name>
        <dbReference type="ChEBI" id="CHEBI:29985"/>
    </ligand>
</feature>
<evidence type="ECO:0000256" key="8">
    <source>
        <dbReference type="ARBA" id="ARBA00023065"/>
    </source>
</evidence>
<evidence type="ECO:0000256" key="1">
    <source>
        <dbReference type="ARBA" id="ARBA00004651"/>
    </source>
</evidence>
<comment type="subcellular location">
    <subcellularLocation>
        <location evidence="1">Cell membrane</location>
        <topology evidence="1">Multi-pass membrane protein</topology>
    </subcellularLocation>
    <subcellularLocation>
        <location evidence="15">Postsynaptic cell membrane</location>
    </subcellularLocation>
</comment>
<evidence type="ECO:0000256" key="14">
    <source>
        <dbReference type="ARBA" id="ARBA00023303"/>
    </source>
</evidence>
<reference evidence="22" key="1">
    <citation type="submission" date="2021-12" db="EMBL/GenBank/DDBJ databases">
        <authorList>
            <person name="King R."/>
        </authorList>
    </citation>
    <scope>NUCLEOTIDE SEQUENCE</scope>
</reference>
<feature type="binding site" evidence="16">
    <location>
        <position position="352"/>
    </location>
    <ligand>
        <name>L-glutamate</name>
        <dbReference type="ChEBI" id="CHEBI:29985"/>
    </ligand>
</feature>
<keyword evidence="6 19" id="KW-1133">Transmembrane helix</keyword>
<dbReference type="Pfam" id="PF00060">
    <property type="entry name" value="Lig_chan"/>
    <property type="match status" value="1"/>
</dbReference>
<dbReference type="PRINTS" id="PR00177">
    <property type="entry name" value="NMDARECEPTOR"/>
</dbReference>
<feature type="compositionally biased region" description="Basic and acidic residues" evidence="18">
    <location>
        <begin position="618"/>
        <end position="657"/>
    </location>
</feature>
<feature type="transmembrane region" description="Helical" evidence="19">
    <location>
        <begin position="392"/>
        <end position="410"/>
    </location>
</feature>
<sequence>MEAAFNVAVDAASAGIDNPFKANVIRTSPGDLLESEQAMCTLLEELFADIIQAKGWQEFTIIYEGAELLPFLDNIFNLEDLDLGERILMNVVQLPDGDDYRHQLKDIKNSGSLNYLLCSSLERLSQFMQQAQQVGIMSDDHSYIIMNPDFQTIDIDPYKHGGSNITVLELSEEQIENEIGENGLTLNLALISDAVTVYTTAINLLGITEGANVSCDQAESWNFGSSIINFAKTVEIDGLTGLVKFDEDGFRTDFEIDIIEVMSHGFEKSAPYGMLKESSVMLEGNDRYEGFGIELIEELAKMNGFNYTFELQTDGVYGSYDAKTGRWTGMMEKIMDGRADFAITDLTITAARQKAVDFTSPFMNLGITILYKKPTKQPPDLFSFISPFSFEVWGWLAGAFVGVSVLLFILGRIAPEEWQNPYPCIEEPETLDNQFTLANSFWFTLGSVLTQGSEIAPIAVSTRMAGSMWWFFTLIMVSSYTANLAAFLTVESKFYAIKSVSDLANNPYDIHYGAKMKGATYSFFKDDDAGSADAQPLVLANVGGVFIVLAAGSGMAVVCAFLEMIVDIWTISRKQKVSFRDELIAELKFIFSSSGDVKPVRHREPSGSGSGGSKGSKGSKDSERSNGEEEKMIDVESVKEDDDKVERAPTPRSERSSHSHHTLHSRRLSNAVQMARMRKYSRNNF</sequence>
<dbReference type="Gene3D" id="1.10.287.70">
    <property type="match status" value="1"/>
</dbReference>
<keyword evidence="3" id="KW-0813">Transport</keyword>
<dbReference type="OrthoDB" id="5984008at2759"/>
<feature type="site" description="Crucial to convey clamshell closure to channel opening" evidence="17">
    <location>
        <position position="497"/>
    </location>
</feature>
<dbReference type="Proteomes" id="UP001153714">
    <property type="component" value="Chromosome 18"/>
</dbReference>
<dbReference type="FunFam" id="3.40.190.10:FF:000178">
    <property type="entry name" value="Glutamate receptor subunit"/>
    <property type="match status" value="1"/>
</dbReference>
<evidence type="ECO:0000259" key="20">
    <source>
        <dbReference type="SMART" id="SM00079"/>
    </source>
</evidence>
<feature type="binding site" evidence="16">
    <location>
        <position position="520"/>
    </location>
    <ligand>
        <name>L-glutamate</name>
        <dbReference type="ChEBI" id="CHEBI:29985"/>
    </ligand>
</feature>
<evidence type="ECO:0000256" key="3">
    <source>
        <dbReference type="ARBA" id="ARBA00022448"/>
    </source>
</evidence>
<evidence type="ECO:0000256" key="10">
    <source>
        <dbReference type="ARBA" id="ARBA00023170"/>
    </source>
</evidence>
<evidence type="ECO:0000256" key="5">
    <source>
        <dbReference type="ARBA" id="ARBA00022692"/>
    </source>
</evidence>
<dbReference type="GO" id="GO:0015276">
    <property type="term" value="F:ligand-gated monoatomic ion channel activity"/>
    <property type="evidence" value="ECO:0007669"/>
    <property type="project" value="InterPro"/>
</dbReference>
<evidence type="ECO:0000313" key="22">
    <source>
        <dbReference type="EMBL" id="CAG9787772.1"/>
    </source>
</evidence>
<keyword evidence="23" id="KW-1185">Reference proteome</keyword>
<keyword evidence="12" id="KW-0628">Postsynaptic cell membrane</keyword>
<dbReference type="SMART" id="SM00079">
    <property type="entry name" value="PBPe"/>
    <property type="match status" value="1"/>
</dbReference>
<keyword evidence="14" id="KW-0407">Ion channel</keyword>
<keyword evidence="8" id="KW-0406">Ion transport</keyword>
<dbReference type="InterPro" id="IPR001320">
    <property type="entry name" value="Iontro_rcpt_C"/>
</dbReference>
<dbReference type="PANTHER" id="PTHR18966">
    <property type="entry name" value="IONOTROPIC GLUTAMATE RECEPTOR"/>
    <property type="match status" value="1"/>
</dbReference>
<evidence type="ECO:0000256" key="19">
    <source>
        <dbReference type="SAM" id="Phobius"/>
    </source>
</evidence>
<evidence type="ECO:0000256" key="4">
    <source>
        <dbReference type="ARBA" id="ARBA00022475"/>
    </source>
</evidence>
<protein>
    <submittedName>
        <fullName evidence="22">Uncharacterized protein</fullName>
    </submittedName>
</protein>
<evidence type="ECO:0000256" key="12">
    <source>
        <dbReference type="ARBA" id="ARBA00023257"/>
    </source>
</evidence>
<keyword evidence="5 19" id="KW-0812">Transmembrane</keyword>